<dbReference type="EMBL" id="CP024333">
    <property type="protein sequence ID" value="ATQ16223.1"/>
    <property type="molecule type" value="Genomic_DNA"/>
</dbReference>
<dbReference type="GO" id="GO:0031460">
    <property type="term" value="P:glycine betaine transport"/>
    <property type="evidence" value="ECO:0007669"/>
    <property type="project" value="TreeGrafter"/>
</dbReference>
<name>A0AAP8YS59_9SPIR</name>
<dbReference type="Proteomes" id="UP000291995">
    <property type="component" value="Chromosome"/>
</dbReference>
<evidence type="ECO:0000256" key="1">
    <source>
        <dbReference type="ARBA" id="ARBA00004236"/>
    </source>
</evidence>
<evidence type="ECO:0000259" key="5">
    <source>
        <dbReference type="Pfam" id="PF04069"/>
    </source>
</evidence>
<evidence type="ECO:0000313" key="7">
    <source>
        <dbReference type="EMBL" id="QBK62216.1"/>
    </source>
</evidence>
<comment type="subcellular location">
    <subcellularLocation>
        <location evidence="1">Cell membrane</location>
    </subcellularLocation>
</comment>
<dbReference type="Gene3D" id="3.40.190.100">
    <property type="entry name" value="Glycine betaine-binding periplasmic protein, domain 2"/>
    <property type="match status" value="1"/>
</dbReference>
<dbReference type="CDD" id="cd13639">
    <property type="entry name" value="PBP2_OpuAC_like"/>
    <property type="match status" value="1"/>
</dbReference>
<sequence length="298" mass="34122">MRSLLISIFISFILVLFSCDKNDNSNNDNSKDLKLIKIAYVNWIGETVATNIIKVIFEKMGYKAEIFPVTTSVMYQYLSLGQVDGMVSAWVPTADKFYYEKFKDKFVDLGANYEGTLQGFVVPSYVTISNIAELKGRGAEFKNKMVGIDAGAGTQLSVEKTLNLYGLDQEYELISSSESVMLASLESAIKKNEWILVPLWKPHWAFAEYDIKFLDDPLLAMGGPESIHSLVRIGLKEDDPDAYYLFDNFYWNDDLLLPLIEKNYKKSGHEYTNAVEFVDFYKEYVKNWVPDKYKSLFD</sequence>
<accession>A0AAP8YS59</accession>
<feature type="domain" description="ABC-type glycine betaine transport system substrate-binding" evidence="5">
    <location>
        <begin position="35"/>
        <end position="277"/>
    </location>
</feature>
<dbReference type="GO" id="GO:0015871">
    <property type="term" value="P:choline transport"/>
    <property type="evidence" value="ECO:0007669"/>
    <property type="project" value="TreeGrafter"/>
</dbReference>
<dbReference type="GO" id="GO:0043190">
    <property type="term" value="C:ATP-binding cassette (ABC) transporter complex"/>
    <property type="evidence" value="ECO:0007669"/>
    <property type="project" value="InterPro"/>
</dbReference>
<protein>
    <submittedName>
        <fullName evidence="7">Glycine betaine ABC transporter substrate-binding protein</fullName>
    </submittedName>
</protein>
<proteinExistence type="predicted"/>
<dbReference type="Pfam" id="PF04069">
    <property type="entry name" value="OpuAC"/>
    <property type="match status" value="1"/>
</dbReference>
<reference evidence="9" key="1">
    <citation type="submission" date="2019-03" db="EMBL/GenBank/DDBJ databases">
        <title>Whole genome sequencing of Borrelia miyamotoi strains isolated at the Russian territory.</title>
        <authorList>
            <person name="Kuleshov K.V."/>
            <person name="Platonov A.E."/>
            <person name="Goptar I.A."/>
            <person name="Shipulin G.A."/>
            <person name="Markelov M.L."/>
            <person name="Koetsveld J."/>
            <person name="Kolyasnikova N.M."/>
            <person name="Sarksyan D.S."/>
            <person name="Toporkova M.G."/>
            <person name="Hovius J.W."/>
        </authorList>
    </citation>
    <scope>NUCLEOTIDE SEQUENCE [LARGE SCALE GENOMIC DNA]</scope>
    <source>
        <strain evidence="8">Yekat-1</strain>
        <strain evidence="9">Yekat-76</strain>
    </source>
</reference>
<dbReference type="PANTHER" id="PTHR47737">
    <property type="entry name" value="GLYCINE BETAINE/PROLINE BETAINE TRANSPORT SYSTEM PERMEASE PROTEIN PROW"/>
    <property type="match status" value="1"/>
</dbReference>
<evidence type="ECO:0000256" key="2">
    <source>
        <dbReference type="ARBA" id="ARBA00022448"/>
    </source>
</evidence>
<dbReference type="GO" id="GO:0015226">
    <property type="term" value="F:carnitine transmembrane transporter activity"/>
    <property type="evidence" value="ECO:0007669"/>
    <property type="project" value="TreeGrafter"/>
</dbReference>
<dbReference type="AlphaFoldDB" id="A0AAP8YS59"/>
<reference evidence="7" key="2">
    <citation type="submission" date="2022-12" db="EMBL/GenBank/DDBJ databases">
        <title>Whole genome sequencing of Borrelia miyamotoi strains isolated at the Russian territory.</title>
        <authorList>
            <person name="Kuleshov K.V."/>
            <person name="Platonov A.E."/>
            <person name="Goptar I.A."/>
            <person name="Shipulin G.A."/>
            <person name="Markelov M.L."/>
            <person name="Koetsveld J."/>
            <person name="Kolyasnikova N.M."/>
            <person name="Sarksyan D.S."/>
            <person name="Toporkova M.G."/>
            <person name="Hovius J.W."/>
        </authorList>
    </citation>
    <scope>NUCLEOTIDE SEQUENCE</scope>
    <source>
        <strain evidence="6">Yekat-1</strain>
        <strain evidence="7">Yekat-76</strain>
    </source>
</reference>
<evidence type="ECO:0000313" key="9">
    <source>
        <dbReference type="Proteomes" id="UP000291995"/>
    </source>
</evidence>
<dbReference type="PANTHER" id="PTHR47737:SF1">
    <property type="entry name" value="GLYCINE BETAINE_PROLINE BETAINE TRANSPORT SYSTEM PERMEASE PROTEIN PROW"/>
    <property type="match status" value="1"/>
</dbReference>
<evidence type="ECO:0000256" key="3">
    <source>
        <dbReference type="ARBA" id="ARBA00022475"/>
    </source>
</evidence>
<dbReference type="SUPFAM" id="SSF53850">
    <property type="entry name" value="Periplasmic binding protein-like II"/>
    <property type="match status" value="1"/>
</dbReference>
<keyword evidence="2" id="KW-0813">Transport</keyword>
<evidence type="ECO:0000313" key="8">
    <source>
        <dbReference type="Proteomes" id="UP000230633"/>
    </source>
</evidence>
<keyword evidence="3" id="KW-1003">Cell membrane</keyword>
<dbReference type="InterPro" id="IPR007210">
    <property type="entry name" value="ABC_Gly_betaine_transp_sub-bd"/>
</dbReference>
<keyword evidence="4" id="KW-0472">Membrane</keyword>
<evidence type="ECO:0000313" key="6">
    <source>
        <dbReference type="EMBL" id="ATQ16223.1"/>
    </source>
</evidence>
<evidence type="ECO:0000256" key="4">
    <source>
        <dbReference type="ARBA" id="ARBA00023136"/>
    </source>
</evidence>
<dbReference type="EMBL" id="CP036557">
    <property type="protein sequence ID" value="QBK62216.1"/>
    <property type="molecule type" value="Genomic_DNA"/>
</dbReference>
<dbReference type="GO" id="GO:0005275">
    <property type="term" value="F:amine transmembrane transporter activity"/>
    <property type="evidence" value="ECO:0007669"/>
    <property type="project" value="TreeGrafter"/>
</dbReference>
<dbReference type="Proteomes" id="UP000230633">
    <property type="component" value="Chromosome"/>
</dbReference>
<keyword evidence="8" id="KW-1185">Reference proteome</keyword>
<dbReference type="PROSITE" id="PS51257">
    <property type="entry name" value="PROKAR_LIPOPROTEIN"/>
    <property type="match status" value="1"/>
</dbReference>
<dbReference type="Gene3D" id="3.40.190.10">
    <property type="entry name" value="Periplasmic binding protein-like II"/>
    <property type="match status" value="1"/>
</dbReference>
<dbReference type="Gene3D" id="3.10.105.10">
    <property type="entry name" value="Dipeptide-binding Protein, Domain 3"/>
    <property type="match status" value="1"/>
</dbReference>
<organism evidence="7 9">
    <name type="scientific">Borrelia miyamotoi</name>
    <dbReference type="NCBI Taxonomy" id="47466"/>
    <lineage>
        <taxon>Bacteria</taxon>
        <taxon>Pseudomonadati</taxon>
        <taxon>Spirochaetota</taxon>
        <taxon>Spirochaetia</taxon>
        <taxon>Spirochaetales</taxon>
        <taxon>Borreliaceae</taxon>
        <taxon>Borrelia</taxon>
    </lineage>
</organism>
<dbReference type="GeneID" id="75117857"/>
<gene>
    <name evidence="6" type="ORF">CNO13_03545</name>
    <name evidence="7" type="ORF">EZU67_03535</name>
</gene>
<dbReference type="RefSeq" id="WP_025443969.1">
    <property type="nucleotide sequence ID" value="NZ_AP024371.1"/>
</dbReference>